<name>A0A7S2Y670_9STRA</name>
<reference evidence="3" key="1">
    <citation type="submission" date="2021-01" db="EMBL/GenBank/DDBJ databases">
        <authorList>
            <person name="Corre E."/>
            <person name="Pelletier E."/>
            <person name="Niang G."/>
            <person name="Scheremetjew M."/>
            <person name="Finn R."/>
            <person name="Kale V."/>
            <person name="Holt S."/>
            <person name="Cochrane G."/>
            <person name="Meng A."/>
            <person name="Brown T."/>
            <person name="Cohen L."/>
        </authorList>
    </citation>
    <scope>NUCLEOTIDE SEQUENCE</scope>
    <source>
        <strain evidence="3">CCMP125</strain>
    </source>
</reference>
<feature type="region of interest" description="Disordered" evidence="1">
    <location>
        <begin position="116"/>
        <end position="226"/>
    </location>
</feature>
<dbReference type="InterPro" id="IPR040025">
    <property type="entry name" value="Znf622/Rei1/Reh1"/>
</dbReference>
<dbReference type="GO" id="GO:0030687">
    <property type="term" value="C:preribosome, large subunit precursor"/>
    <property type="evidence" value="ECO:0007669"/>
    <property type="project" value="TreeGrafter"/>
</dbReference>
<dbReference type="InterPro" id="IPR036236">
    <property type="entry name" value="Znf_C2H2_sf"/>
</dbReference>
<evidence type="ECO:0000256" key="1">
    <source>
        <dbReference type="SAM" id="MobiDB-lite"/>
    </source>
</evidence>
<dbReference type="GO" id="GO:0042273">
    <property type="term" value="P:ribosomal large subunit biogenesis"/>
    <property type="evidence" value="ECO:0007669"/>
    <property type="project" value="TreeGrafter"/>
</dbReference>
<accession>A0A7S2Y670</accession>
<dbReference type="AlphaFoldDB" id="A0A7S2Y670"/>
<dbReference type="SUPFAM" id="SSF57667">
    <property type="entry name" value="beta-beta-alpha zinc fingers"/>
    <property type="match status" value="1"/>
</dbReference>
<feature type="compositionally biased region" description="Basic and acidic residues" evidence="1">
    <location>
        <begin position="176"/>
        <end position="193"/>
    </location>
</feature>
<sequence>MQYSLDQQQTVQAALETHTHRMIRKTTSENLCTTVIQVDPSLYRDLSDVMSSVDGTLEILEQVVMSQQGDMDLEQQLEINNRKQQVADQVGVSRDEEDGQDSDVEDLVEKLESIRHTSGADEDDDKHDDKHVSLNGDDDDDDDIYNGSAPSSRKQQKKNRKKSKKQKRREQEEEEERLRIAENEKRRQEERQQKLGQKKTPGEEEQSAAPNITPPRQQEKGQDGAKSCNTCGGAFANAAEYRAHFRSDWHRFNQKLKLKGVTPVSEEEFLLCDADTFFGGV</sequence>
<feature type="compositionally biased region" description="Basic residues" evidence="1">
    <location>
        <begin position="154"/>
        <end position="168"/>
    </location>
</feature>
<dbReference type="InterPro" id="IPR013087">
    <property type="entry name" value="Znf_C2H2_type"/>
</dbReference>
<feature type="domain" description="C2H2-type" evidence="2">
    <location>
        <begin position="228"/>
        <end position="250"/>
    </location>
</feature>
<dbReference type="PANTHER" id="PTHR13182:SF8">
    <property type="entry name" value="CYTOPLASMIC 60S SUBUNIT BIOGENESIS FACTOR ZNF622"/>
    <property type="match status" value="1"/>
</dbReference>
<feature type="region of interest" description="Disordered" evidence="1">
    <location>
        <begin position="84"/>
        <end position="103"/>
    </location>
</feature>
<dbReference type="PANTHER" id="PTHR13182">
    <property type="entry name" value="ZINC FINGER PROTEIN 622"/>
    <property type="match status" value="1"/>
</dbReference>
<dbReference type="PROSITE" id="PS00028">
    <property type="entry name" value="ZINC_FINGER_C2H2_1"/>
    <property type="match status" value="1"/>
</dbReference>
<evidence type="ECO:0000313" key="3">
    <source>
        <dbReference type="EMBL" id="CAD9945794.1"/>
    </source>
</evidence>
<dbReference type="EMBL" id="HBHT01004449">
    <property type="protein sequence ID" value="CAD9945794.1"/>
    <property type="molecule type" value="Transcribed_RNA"/>
</dbReference>
<evidence type="ECO:0000259" key="2">
    <source>
        <dbReference type="PROSITE" id="PS00028"/>
    </source>
</evidence>
<protein>
    <recommendedName>
        <fullName evidence="2">C2H2-type domain-containing protein</fullName>
    </recommendedName>
</protein>
<organism evidence="3">
    <name type="scientific">Entomoneis paludosa</name>
    <dbReference type="NCBI Taxonomy" id="265537"/>
    <lineage>
        <taxon>Eukaryota</taxon>
        <taxon>Sar</taxon>
        <taxon>Stramenopiles</taxon>
        <taxon>Ochrophyta</taxon>
        <taxon>Bacillariophyta</taxon>
        <taxon>Bacillariophyceae</taxon>
        <taxon>Bacillariophycidae</taxon>
        <taxon>Entomoneidaceae</taxon>
        <taxon>Entomoneis</taxon>
    </lineage>
</organism>
<proteinExistence type="predicted"/>
<gene>
    <name evidence="3" type="ORF">APAL1065_LOCUS2981</name>
</gene>